<keyword evidence="2" id="KW-1185">Reference proteome</keyword>
<evidence type="ECO:0008006" key="3">
    <source>
        <dbReference type="Google" id="ProtNLM"/>
    </source>
</evidence>
<sequence>MGRMQGVQQSRPILRRAEGIEIQHTRQQPRMHAVAVRDLRDDNNAHSESAMRISYKIYHEIAKELKTFNEDSEHAMFYPTELLHSKKPQGKMPHNLLLSIESPIKLFRNIDPPKLCNGTNVGVKKLIENFFVVEMLVSVILSNEKQLKKPLHGKRFANKEDILTAFRRVVVNIDELHIADGLQVNCSKTGLNFKSDTNKTSLMSRTLLLIKCRTVGFFIFRKLETHVTGEKVRHIEDVIAAAEDFKESVYKESTAALWHRWTKCVCLKWDYFKK</sequence>
<organism evidence="1 2">
    <name type="scientific">Periplaneta americana</name>
    <name type="common">American cockroach</name>
    <name type="synonym">Blatta americana</name>
    <dbReference type="NCBI Taxonomy" id="6978"/>
    <lineage>
        <taxon>Eukaryota</taxon>
        <taxon>Metazoa</taxon>
        <taxon>Ecdysozoa</taxon>
        <taxon>Arthropoda</taxon>
        <taxon>Hexapoda</taxon>
        <taxon>Insecta</taxon>
        <taxon>Pterygota</taxon>
        <taxon>Neoptera</taxon>
        <taxon>Polyneoptera</taxon>
        <taxon>Dictyoptera</taxon>
        <taxon>Blattodea</taxon>
        <taxon>Blattoidea</taxon>
        <taxon>Blattidae</taxon>
        <taxon>Blattinae</taxon>
        <taxon>Periplaneta</taxon>
    </lineage>
</organism>
<proteinExistence type="predicted"/>
<dbReference type="EMBL" id="JAJSOF020000005">
    <property type="protein sequence ID" value="KAJ4448239.1"/>
    <property type="molecule type" value="Genomic_DNA"/>
</dbReference>
<gene>
    <name evidence="1" type="ORF">ANN_10253</name>
</gene>
<protein>
    <recommendedName>
        <fullName evidence="3">DNA helicase</fullName>
    </recommendedName>
</protein>
<evidence type="ECO:0000313" key="2">
    <source>
        <dbReference type="Proteomes" id="UP001148838"/>
    </source>
</evidence>
<name>A0ABQ8TNI3_PERAM</name>
<evidence type="ECO:0000313" key="1">
    <source>
        <dbReference type="EMBL" id="KAJ4448239.1"/>
    </source>
</evidence>
<comment type="caution">
    <text evidence="1">The sequence shown here is derived from an EMBL/GenBank/DDBJ whole genome shotgun (WGS) entry which is preliminary data.</text>
</comment>
<dbReference type="Proteomes" id="UP001148838">
    <property type="component" value="Unassembled WGS sequence"/>
</dbReference>
<reference evidence="1 2" key="1">
    <citation type="journal article" date="2022" name="Allergy">
        <title>Genome assembly and annotation of Periplaneta americana reveal a comprehensive cockroach allergen profile.</title>
        <authorList>
            <person name="Wang L."/>
            <person name="Xiong Q."/>
            <person name="Saelim N."/>
            <person name="Wang L."/>
            <person name="Nong W."/>
            <person name="Wan A.T."/>
            <person name="Shi M."/>
            <person name="Liu X."/>
            <person name="Cao Q."/>
            <person name="Hui J.H.L."/>
            <person name="Sookrung N."/>
            <person name="Leung T.F."/>
            <person name="Tungtrongchitr A."/>
            <person name="Tsui S.K.W."/>
        </authorList>
    </citation>
    <scope>NUCLEOTIDE SEQUENCE [LARGE SCALE GENOMIC DNA]</scope>
    <source>
        <strain evidence="1">PWHHKU_190912</strain>
    </source>
</reference>
<accession>A0ABQ8TNI3</accession>